<proteinExistence type="predicted"/>
<reference evidence="2" key="1">
    <citation type="journal article" date="2014" name="Proc. Natl. Acad. Sci. U.S.A.">
        <title>Extensive sampling of basidiomycete genomes demonstrates inadequacy of the white-rot/brown-rot paradigm for wood decay fungi.</title>
        <authorList>
            <person name="Riley R."/>
            <person name="Salamov A.A."/>
            <person name="Brown D.W."/>
            <person name="Nagy L.G."/>
            <person name="Floudas D."/>
            <person name="Held B.W."/>
            <person name="Levasseur A."/>
            <person name="Lombard V."/>
            <person name="Morin E."/>
            <person name="Otillar R."/>
            <person name="Lindquist E.A."/>
            <person name="Sun H."/>
            <person name="LaButti K.M."/>
            <person name="Schmutz J."/>
            <person name="Jabbour D."/>
            <person name="Luo H."/>
            <person name="Baker S.E."/>
            <person name="Pisabarro A.G."/>
            <person name="Walton J.D."/>
            <person name="Blanchette R.A."/>
            <person name="Henrissat B."/>
            <person name="Martin F."/>
            <person name="Cullen D."/>
            <person name="Hibbett D.S."/>
            <person name="Grigoriev I.V."/>
        </authorList>
    </citation>
    <scope>NUCLEOTIDE SEQUENCE [LARGE SCALE GENOMIC DNA]</scope>
    <source>
        <strain evidence="2">PC15</strain>
    </source>
</reference>
<accession>A0A067N542</accession>
<dbReference type="AlphaFoldDB" id="A0A067N542"/>
<evidence type="ECO:0000313" key="1">
    <source>
        <dbReference type="EMBL" id="KDQ23153.1"/>
    </source>
</evidence>
<dbReference type="Proteomes" id="UP000027073">
    <property type="component" value="Unassembled WGS sequence"/>
</dbReference>
<dbReference type="HOGENOM" id="CLU_2777000_0_0_1"/>
<evidence type="ECO:0000313" key="2">
    <source>
        <dbReference type="Proteomes" id="UP000027073"/>
    </source>
</evidence>
<dbReference type="InParanoid" id="A0A067N542"/>
<organism evidence="1 2">
    <name type="scientific">Pleurotus ostreatus (strain PC15)</name>
    <name type="common">Oyster mushroom</name>
    <dbReference type="NCBI Taxonomy" id="1137138"/>
    <lineage>
        <taxon>Eukaryota</taxon>
        <taxon>Fungi</taxon>
        <taxon>Dikarya</taxon>
        <taxon>Basidiomycota</taxon>
        <taxon>Agaricomycotina</taxon>
        <taxon>Agaricomycetes</taxon>
        <taxon>Agaricomycetidae</taxon>
        <taxon>Agaricales</taxon>
        <taxon>Pleurotineae</taxon>
        <taxon>Pleurotaceae</taxon>
        <taxon>Pleurotus</taxon>
    </lineage>
</organism>
<protein>
    <submittedName>
        <fullName evidence="1">Uncharacterized protein</fullName>
    </submittedName>
</protein>
<sequence>MADNDKPVACEVEPTGPLSITIDGVESYHNPILFHSPQDPASEIAAPNRAPFHFIAEEMVCNYDIQPSE</sequence>
<gene>
    <name evidence="1" type="ORF">PLEOSDRAFT_162819</name>
</gene>
<name>A0A067N542_PLEO1</name>
<dbReference type="EMBL" id="KL198013">
    <property type="protein sequence ID" value="KDQ23153.1"/>
    <property type="molecule type" value="Genomic_DNA"/>
</dbReference>
<dbReference type="VEuPathDB" id="FungiDB:PLEOSDRAFT_162819"/>